<dbReference type="Pfam" id="PF01501">
    <property type="entry name" value="Glyco_transf_8"/>
    <property type="match status" value="1"/>
</dbReference>
<reference evidence="3" key="1">
    <citation type="submission" date="2016-05" db="EMBL/GenBank/DDBJ databases">
        <title>Comparative genomics of biotechnologically important yeasts.</title>
        <authorList>
            <consortium name="DOE Joint Genome Institute"/>
            <person name="Riley R."/>
            <person name="Haridas S."/>
            <person name="Wolfe K.H."/>
            <person name="Lopes M.R."/>
            <person name="Hittinger C.T."/>
            <person name="Goker M."/>
            <person name="Salamov A."/>
            <person name="Wisecaver J."/>
            <person name="Long T.M."/>
            <person name="Aerts A.L."/>
            <person name="Barry K."/>
            <person name="Choi C."/>
            <person name="Clum A."/>
            <person name="Coughlan A.Y."/>
            <person name="Deshpande S."/>
            <person name="Douglass A.P."/>
            <person name="Hanson S.J."/>
            <person name="Klenk H.-P."/>
            <person name="Labutti K."/>
            <person name="Lapidus A."/>
            <person name="Lindquist E."/>
            <person name="Lipzen A."/>
            <person name="Meier-Kolthoff J.P."/>
            <person name="Ohm R.A."/>
            <person name="Otillar R.P."/>
            <person name="Pangilinan J."/>
            <person name="Peng Y."/>
            <person name="Rokas A."/>
            <person name="Rosa C.A."/>
            <person name="Scheuner C."/>
            <person name="Sibirny A.A."/>
            <person name="Slot J.C."/>
            <person name="Stielow J.B."/>
            <person name="Sun H."/>
            <person name="Kurtzman C.P."/>
            <person name="Blackwell M."/>
            <person name="Grigoriev I.V."/>
            <person name="Jeffries T.W."/>
        </authorList>
    </citation>
    <scope>NUCLEOTIDE SEQUENCE [LARGE SCALE GENOMIC DNA]</scope>
    <source>
        <strain evidence="3">NRRL Y-1933</strain>
    </source>
</reference>
<organism evidence="2 3">
    <name type="scientific">Hyphopichia burtonii NRRL Y-1933</name>
    <dbReference type="NCBI Taxonomy" id="984485"/>
    <lineage>
        <taxon>Eukaryota</taxon>
        <taxon>Fungi</taxon>
        <taxon>Dikarya</taxon>
        <taxon>Ascomycota</taxon>
        <taxon>Saccharomycotina</taxon>
        <taxon>Pichiomycetes</taxon>
        <taxon>Debaryomycetaceae</taxon>
        <taxon>Hyphopichia</taxon>
    </lineage>
</organism>
<keyword evidence="2" id="KW-0808">Transferase</keyword>
<name>A0A1E4RQ64_9ASCO</name>
<proteinExistence type="predicted"/>
<dbReference type="Gene3D" id="3.90.550.10">
    <property type="entry name" value="Spore Coat Polysaccharide Biosynthesis Protein SpsA, Chain A"/>
    <property type="match status" value="1"/>
</dbReference>
<evidence type="ECO:0000256" key="1">
    <source>
        <dbReference type="SAM" id="MobiDB-lite"/>
    </source>
</evidence>
<dbReference type="SUPFAM" id="SSF53448">
    <property type="entry name" value="Nucleotide-diphospho-sugar transferases"/>
    <property type="match status" value="1"/>
</dbReference>
<dbReference type="STRING" id="984485.A0A1E4RQ64"/>
<protein>
    <submittedName>
        <fullName evidence="2">Nucleotide-diphospho-sugar transferase</fullName>
    </submittedName>
</protein>
<dbReference type="InterPro" id="IPR050587">
    <property type="entry name" value="GNT1/Glycosyltrans_8"/>
</dbReference>
<dbReference type="OrthoDB" id="2014201at2759"/>
<feature type="compositionally biased region" description="Basic and acidic residues" evidence="1">
    <location>
        <begin position="398"/>
        <end position="410"/>
    </location>
</feature>
<dbReference type="PANTHER" id="PTHR11183">
    <property type="entry name" value="GLYCOGENIN SUBFAMILY MEMBER"/>
    <property type="match status" value="1"/>
</dbReference>
<gene>
    <name evidence="2" type="ORF">HYPBUDRAFT_151186</name>
</gene>
<accession>A0A1E4RQ64</accession>
<evidence type="ECO:0000313" key="2">
    <source>
        <dbReference type="EMBL" id="ODV69407.1"/>
    </source>
</evidence>
<dbReference type="InterPro" id="IPR002495">
    <property type="entry name" value="Glyco_trans_8"/>
</dbReference>
<dbReference type="EMBL" id="KV454538">
    <property type="protein sequence ID" value="ODV69407.1"/>
    <property type="molecule type" value="Genomic_DNA"/>
</dbReference>
<feature type="non-terminal residue" evidence="2">
    <location>
        <position position="579"/>
    </location>
</feature>
<feature type="region of interest" description="Disordered" evidence="1">
    <location>
        <begin position="387"/>
        <end position="413"/>
    </location>
</feature>
<dbReference type="GO" id="GO:0016757">
    <property type="term" value="F:glycosyltransferase activity"/>
    <property type="evidence" value="ECO:0007669"/>
    <property type="project" value="InterPro"/>
</dbReference>
<dbReference type="GeneID" id="30994919"/>
<evidence type="ECO:0000313" key="3">
    <source>
        <dbReference type="Proteomes" id="UP000095085"/>
    </source>
</evidence>
<dbReference type="Proteomes" id="UP000095085">
    <property type="component" value="Unassembled WGS sequence"/>
</dbReference>
<dbReference type="AlphaFoldDB" id="A0A1E4RQ64"/>
<dbReference type="RefSeq" id="XP_020078474.1">
    <property type="nucleotide sequence ID" value="XM_020220369.1"/>
</dbReference>
<sequence>MTNAVVSLLYNTNYLPGAIVLGLAIRKIIAITDYEVTLALLIDRNNFNEYQLTLLSEIYDELIDVELFTSHLSDKLSHELGRPELDKTFTKIQLWSLYDKFDKILYLDVDTLPNIPRSNEQGSILNLLKVDFPENKILAAPDSGFPDVFNSGVFLLKPNLVDYYNLLALVNSSNLEISFDGADQGLLNQYFNSQPDWVTDLLNAHTNNIEFINTTKSSNWVQLPFLYNTTPSAQYEYLPAYKYFANPIENKVNDEPTNFDHQSQLDSTNETLNRYHSAAFNYYDGPDTQVKLVHFIGPFKPWTSSSKEGIFSNWWQIWDEKFGGKSIDSVIFDQGNYIFSQDSPTEFDEQIDDVLEEIEQVATTHQEIDVSKPADLCDPKNYQHIPGISQNADSTWDPAKEPPPKSETLKDPPFIEDFKPIINAWDNGNQEQQKNEIIDYQGSPVSPEKIQEISKDLAAENSHIGQEFGYHKDQQPERVFAHDSDYIPTHLLMPLQKPEPRKVMEDDDPKMDPVENLSNDAISFNKVNEKLMKLGLAEDVLVPEEEEQDDAVLGAEDISKAPKLFPWEFQNSIKPERVF</sequence>
<keyword evidence="3" id="KW-1185">Reference proteome</keyword>
<dbReference type="InterPro" id="IPR029044">
    <property type="entry name" value="Nucleotide-diphossugar_trans"/>
</dbReference>